<evidence type="ECO:0000259" key="9">
    <source>
        <dbReference type="Pfam" id="PF00082"/>
    </source>
</evidence>
<name>A0A811NZ84_9POAL</name>
<keyword evidence="4 7" id="KW-0378">Hydrolase</keyword>
<comment type="similarity">
    <text evidence="1 7">Belongs to the peptidase S8 family.</text>
</comment>
<evidence type="ECO:0000256" key="2">
    <source>
        <dbReference type="ARBA" id="ARBA00022670"/>
    </source>
</evidence>
<evidence type="ECO:0000259" key="11">
    <source>
        <dbReference type="Pfam" id="PF17766"/>
    </source>
</evidence>
<dbReference type="Proteomes" id="UP000604825">
    <property type="component" value="Unassembled WGS sequence"/>
</dbReference>
<dbReference type="AlphaFoldDB" id="A0A811NZ84"/>
<dbReference type="FunFam" id="3.50.30.30:FF:000005">
    <property type="entry name" value="subtilisin-like protease SBT1.5"/>
    <property type="match status" value="1"/>
</dbReference>
<dbReference type="CDD" id="cd02120">
    <property type="entry name" value="PA_subtilisin_like"/>
    <property type="match status" value="1"/>
</dbReference>
<dbReference type="InterPro" id="IPR015500">
    <property type="entry name" value="Peptidase_S8_subtilisin-rel"/>
</dbReference>
<dbReference type="EMBL" id="CAJGYO010000005">
    <property type="protein sequence ID" value="CAD6229525.1"/>
    <property type="molecule type" value="Genomic_DNA"/>
</dbReference>
<dbReference type="PROSITE" id="PS00138">
    <property type="entry name" value="SUBTILASE_SER"/>
    <property type="match status" value="1"/>
</dbReference>
<evidence type="ECO:0000256" key="3">
    <source>
        <dbReference type="ARBA" id="ARBA00022729"/>
    </source>
</evidence>
<feature type="active site" description="Charge relay system" evidence="6 7">
    <location>
        <position position="147"/>
    </location>
</feature>
<evidence type="ECO:0000259" key="10">
    <source>
        <dbReference type="Pfam" id="PF05922"/>
    </source>
</evidence>
<dbReference type="SUPFAM" id="SSF52743">
    <property type="entry name" value="Subtilisin-like"/>
    <property type="match status" value="1"/>
</dbReference>
<dbReference type="InterPro" id="IPR041469">
    <property type="entry name" value="Subtilisin-like_FN3"/>
</dbReference>
<evidence type="ECO:0000313" key="13">
    <source>
        <dbReference type="Proteomes" id="UP000604825"/>
    </source>
</evidence>
<dbReference type="GO" id="GO:0004252">
    <property type="term" value="F:serine-type endopeptidase activity"/>
    <property type="evidence" value="ECO:0007669"/>
    <property type="project" value="UniProtKB-UniRule"/>
</dbReference>
<protein>
    <submittedName>
        <fullName evidence="12">Uncharacterized protein</fullName>
    </submittedName>
</protein>
<dbReference type="Gene3D" id="3.30.70.80">
    <property type="entry name" value="Peptidase S8 propeptide/proteinase inhibitor I9"/>
    <property type="match status" value="1"/>
</dbReference>
<dbReference type="CDD" id="cd04852">
    <property type="entry name" value="Peptidases_S8_3"/>
    <property type="match status" value="1"/>
</dbReference>
<dbReference type="Gene3D" id="3.50.30.30">
    <property type="match status" value="1"/>
</dbReference>
<feature type="domain" description="Subtilisin-like protease fibronectin type-III" evidence="11">
    <location>
        <begin position="638"/>
        <end position="731"/>
    </location>
</feature>
<dbReference type="PROSITE" id="PS51892">
    <property type="entry name" value="SUBTILASE"/>
    <property type="match status" value="1"/>
</dbReference>
<organism evidence="12 13">
    <name type="scientific">Miscanthus lutarioriparius</name>
    <dbReference type="NCBI Taxonomy" id="422564"/>
    <lineage>
        <taxon>Eukaryota</taxon>
        <taxon>Viridiplantae</taxon>
        <taxon>Streptophyta</taxon>
        <taxon>Embryophyta</taxon>
        <taxon>Tracheophyta</taxon>
        <taxon>Spermatophyta</taxon>
        <taxon>Magnoliopsida</taxon>
        <taxon>Liliopsida</taxon>
        <taxon>Poales</taxon>
        <taxon>Poaceae</taxon>
        <taxon>PACMAD clade</taxon>
        <taxon>Panicoideae</taxon>
        <taxon>Andropogonodae</taxon>
        <taxon>Andropogoneae</taxon>
        <taxon>Saccharinae</taxon>
        <taxon>Miscanthus</taxon>
    </lineage>
</organism>
<feature type="active site" description="Charge relay system" evidence="6 7">
    <location>
        <position position="531"/>
    </location>
</feature>
<evidence type="ECO:0000256" key="5">
    <source>
        <dbReference type="ARBA" id="ARBA00022825"/>
    </source>
</evidence>
<dbReference type="GO" id="GO:0006508">
    <property type="term" value="P:proteolysis"/>
    <property type="evidence" value="ECO:0007669"/>
    <property type="project" value="UniProtKB-KW"/>
</dbReference>
<feature type="chain" id="PRO_5032744243" evidence="8">
    <location>
        <begin position="26"/>
        <end position="744"/>
    </location>
</feature>
<dbReference type="PRINTS" id="PR00723">
    <property type="entry name" value="SUBTILISIN"/>
</dbReference>
<evidence type="ECO:0000256" key="6">
    <source>
        <dbReference type="PIRSR" id="PIRSR615500-1"/>
    </source>
</evidence>
<dbReference type="InterPro" id="IPR045051">
    <property type="entry name" value="SBT"/>
</dbReference>
<proteinExistence type="inferred from homology"/>
<dbReference type="Pfam" id="PF05922">
    <property type="entry name" value="Inhibitor_I9"/>
    <property type="match status" value="1"/>
</dbReference>
<evidence type="ECO:0000256" key="1">
    <source>
        <dbReference type="ARBA" id="ARBA00011073"/>
    </source>
</evidence>
<dbReference type="FunFam" id="3.30.70.80:FF:000002">
    <property type="entry name" value="Subtilisin-like protease SBT5.3"/>
    <property type="match status" value="1"/>
</dbReference>
<keyword evidence="13" id="KW-1185">Reference proteome</keyword>
<dbReference type="Pfam" id="PF00082">
    <property type="entry name" value="Peptidase_S8"/>
    <property type="match status" value="1"/>
</dbReference>
<reference evidence="12" key="1">
    <citation type="submission" date="2020-10" db="EMBL/GenBank/DDBJ databases">
        <authorList>
            <person name="Han B."/>
            <person name="Lu T."/>
            <person name="Zhao Q."/>
            <person name="Huang X."/>
            <person name="Zhao Y."/>
        </authorList>
    </citation>
    <scope>NUCLEOTIDE SEQUENCE</scope>
</reference>
<dbReference type="InterPro" id="IPR010259">
    <property type="entry name" value="S8pro/Inhibitor_I9"/>
</dbReference>
<keyword evidence="2 7" id="KW-0645">Protease</keyword>
<sequence length="744" mass="79298">MVLHSSTRASVVLAILLCFCTVSLGAHGRSRSRLYIVYLGDVRHGHPDDVIASHHDLLAAVLGSKEDSLASMTHSYKHGFSGFAAMLTEDQAEQLAEFPEVISVKPSRTCTATTTRSWDFLGLNYQMPSELLRKSNQGEDIIIGVIDTGIWPESRSFSDEGYGPVPSRWKGKCEVGQGWNSSNCNRKIIGARFYSAGIDEGTLKAEYLSARDAHGHGTHTASTAAGSVVEGASFHGLAAGAARGGAPRARVAVYKSLWQGSGGSSATILAAIDDAIHDGVDVLSLSLGGLEDDSFGALHAVQKGITVVYAGGNSGPRPQTVENTAPWVITVAASKIDRSFPTVITLGNKKQIAGQSLYYQEKNSSSSTFRSLEFGDLCTADALNGTDLKGKIVLCFPSDPESSLPLVPEYAFQVALRNVRDAGASGLIFAQYTTDLLGATARCQGIACVRVDLDTGYQILRYIRDTSSAVAKIEPARTFTSKELLAPKVAAFSSRGPSIYYADVIKPDIAAPGASILAAVGDSYEPMSGTSMATPHVAGIIALLKALHPQWSPAALKSAIVTTASVTDEHGMPLLAEGLPRKVADPFDYGGGNINPNRAADPGLIFDIDPSDYKKFFGCAISRTSASCNETLVPGYHLNLPSISIPDLRSPITVSRTVTNVGEVDAVYHAAIQSPPGVWMDVEPSVLVFNSTNKVHTFQVKLSPMWKLQGDYTFGSLTWYKGEKSVRIPIAARMTLHDFYADVA</sequence>
<comment type="caution">
    <text evidence="12">The sequence shown here is derived from an EMBL/GenBank/DDBJ whole genome shotgun (WGS) entry which is preliminary data.</text>
</comment>
<evidence type="ECO:0000313" key="12">
    <source>
        <dbReference type="EMBL" id="CAD6229525.1"/>
    </source>
</evidence>
<dbReference type="InterPro" id="IPR036852">
    <property type="entry name" value="Peptidase_S8/S53_dom_sf"/>
</dbReference>
<keyword evidence="3 8" id="KW-0732">Signal</keyword>
<dbReference type="PANTHER" id="PTHR10795">
    <property type="entry name" value="PROPROTEIN CONVERTASE SUBTILISIN/KEXIN"/>
    <property type="match status" value="1"/>
</dbReference>
<evidence type="ECO:0000256" key="8">
    <source>
        <dbReference type="SAM" id="SignalP"/>
    </source>
</evidence>
<dbReference type="InterPro" id="IPR034197">
    <property type="entry name" value="Peptidases_S8_3"/>
</dbReference>
<dbReference type="Gene3D" id="3.40.50.200">
    <property type="entry name" value="Peptidase S8/S53 domain"/>
    <property type="match status" value="1"/>
</dbReference>
<accession>A0A811NZ84</accession>
<dbReference type="Gene3D" id="2.60.40.2310">
    <property type="match status" value="1"/>
</dbReference>
<dbReference type="FunFam" id="2.60.40.2310:FF:000001">
    <property type="entry name" value="Subtilisin-like protease SBT1.5"/>
    <property type="match status" value="1"/>
</dbReference>
<evidence type="ECO:0000256" key="7">
    <source>
        <dbReference type="PROSITE-ProRule" id="PRU01240"/>
    </source>
</evidence>
<dbReference type="OrthoDB" id="206201at2759"/>
<dbReference type="InterPro" id="IPR023828">
    <property type="entry name" value="Peptidase_S8_Ser-AS"/>
</dbReference>
<dbReference type="InterPro" id="IPR037045">
    <property type="entry name" value="S8pro/Inhibitor_I9_sf"/>
</dbReference>
<feature type="domain" description="Inhibitor I9" evidence="10">
    <location>
        <begin position="35"/>
        <end position="110"/>
    </location>
</feature>
<dbReference type="FunFam" id="3.40.50.200:FF:000006">
    <property type="entry name" value="Subtilisin-like protease SBT1.5"/>
    <property type="match status" value="1"/>
</dbReference>
<gene>
    <name evidence="12" type="ORF">NCGR_LOCUS20050</name>
</gene>
<dbReference type="InterPro" id="IPR000209">
    <property type="entry name" value="Peptidase_S8/S53_dom"/>
</dbReference>
<feature type="signal peptide" evidence="8">
    <location>
        <begin position="1"/>
        <end position="25"/>
    </location>
</feature>
<evidence type="ECO:0000256" key="4">
    <source>
        <dbReference type="ARBA" id="ARBA00022801"/>
    </source>
</evidence>
<dbReference type="Pfam" id="PF17766">
    <property type="entry name" value="fn3_6"/>
    <property type="match status" value="1"/>
</dbReference>
<feature type="active site" description="Charge relay system" evidence="6 7">
    <location>
        <position position="216"/>
    </location>
</feature>
<feature type="domain" description="Peptidase S8/S53" evidence="9">
    <location>
        <begin position="138"/>
        <end position="567"/>
    </location>
</feature>
<keyword evidence="5 7" id="KW-0720">Serine protease</keyword>